<evidence type="ECO:0000313" key="2">
    <source>
        <dbReference type="Proteomes" id="UP000306319"/>
    </source>
</evidence>
<dbReference type="Proteomes" id="UP000306319">
    <property type="component" value="Unassembled WGS sequence"/>
</dbReference>
<sequence>MKIYILSAMAILPISFVANGQNVSVEQNDSLTSMLEEVEIVANRANSKTPVAYTNVSKRELLKTNDGRDMTYLLKMTPSVTTTSDAGAGMGYTSMRIRGTDGSRINVTANGIPINNPESHNVYWVNMPDLASSLRDVQIQRGAGTSTNGAGAFGASVNMVTDAPSENAYAEVSGAYGSYNTNRETIRVGSGLLGNHWSFDARISHLGSDGYIDRASSELWSYFTQAAYRDVDTQLRFLVFGGKEKTYMAWDYASLEEMVKYGRRYNPCGKYTDKDGNTAYYADQNDNYIQHHFQALLSRHLGDYFSLNAALHYTKDNGYYDQYKTNRTLVEYGLTPFIDASGTEIKKSDLIRLKYNVNDFYGAQVSLNYRRSRWNAVAGVAVTNFKGHHYGEIKWVRNYIGEIDPLQRYYDNIGRKSDINTYVRTNFDINSDLSAFVDLQYRHIHYTIKGESDNYDWNIGAPAVLDVHRIWNFFNPKLGLNYSGGNHRAFASWSVVQKEPTRDNFTDGDPNHRPESERLNDFELGYSYSTPVFSAGVNLYYMHYTDQLVATGELSDTGNPLSVNVPDSYRMGVEFQTEYKPCHWFDWQFNLTLSRNRIKNFVEYIYEDEWTNPISFDRGDTPISFSPDLLFNNSFNFTYGNAEASINSSYVSKQYMTNAHSEEAKLDPYFLTDLHLGYSFKRVWGIKELKVGFSIYNIFNKKYFNNGYAGAGYYMDGGEKVIYRYAGYAAQAPTHVMANLVFKF</sequence>
<name>A0AC61RB07_9BACT</name>
<proteinExistence type="predicted"/>
<organism evidence="1 2">
    <name type="scientific">Lepagella muris</name>
    <dbReference type="NCBI Taxonomy" id="3032870"/>
    <lineage>
        <taxon>Bacteria</taxon>
        <taxon>Pseudomonadati</taxon>
        <taxon>Bacteroidota</taxon>
        <taxon>Bacteroidia</taxon>
        <taxon>Bacteroidales</taxon>
        <taxon>Muribaculaceae</taxon>
        <taxon>Lepagella</taxon>
    </lineage>
</organism>
<keyword evidence="1" id="KW-0675">Receptor</keyword>
<accession>A0AC61RB07</accession>
<evidence type="ECO:0000313" key="1">
    <source>
        <dbReference type="EMBL" id="TGY76903.1"/>
    </source>
</evidence>
<gene>
    <name evidence="1" type="ORF">E5331_17050</name>
</gene>
<protein>
    <submittedName>
        <fullName evidence="1">TonB-dependent receptor</fullName>
    </submittedName>
</protein>
<reference evidence="1" key="1">
    <citation type="submission" date="2019-04" db="EMBL/GenBank/DDBJ databases">
        <title>Microbes associate with the intestines of laboratory mice.</title>
        <authorList>
            <person name="Navarre W."/>
            <person name="Wong E."/>
            <person name="Huang K."/>
            <person name="Tropini C."/>
            <person name="Ng K."/>
            <person name="Yu B."/>
        </authorList>
    </citation>
    <scope>NUCLEOTIDE SEQUENCE</scope>
    <source>
        <strain evidence="1">NM04_E33</strain>
    </source>
</reference>
<comment type="caution">
    <text evidence="1">The sequence shown here is derived from an EMBL/GenBank/DDBJ whole genome shotgun (WGS) entry which is preliminary data.</text>
</comment>
<dbReference type="EMBL" id="SRYB01000034">
    <property type="protein sequence ID" value="TGY76903.1"/>
    <property type="molecule type" value="Genomic_DNA"/>
</dbReference>
<keyword evidence="2" id="KW-1185">Reference proteome</keyword>